<evidence type="ECO:0000313" key="4">
    <source>
        <dbReference type="EMBL" id="XDT72716.1"/>
    </source>
</evidence>
<accession>A0AB39UWR8</accession>
<dbReference type="PANTHER" id="PTHR38772:SF1">
    <property type="entry name" value="NUCLEOID-ASSOCIATED PROTEIN YEJK"/>
    <property type="match status" value="1"/>
</dbReference>
<evidence type="ECO:0000256" key="1">
    <source>
        <dbReference type="ARBA" id="ARBA00004453"/>
    </source>
</evidence>
<gene>
    <name evidence="4" type="ORF">AAIA72_01655</name>
</gene>
<comment type="subcellular location">
    <subcellularLocation>
        <location evidence="1">Cytoplasm</location>
        <location evidence="1">Nucleoid</location>
    </subcellularLocation>
</comment>
<dbReference type="GO" id="GO:0003727">
    <property type="term" value="F:single-stranded RNA binding"/>
    <property type="evidence" value="ECO:0007669"/>
    <property type="project" value="TreeGrafter"/>
</dbReference>
<proteinExistence type="inferred from homology"/>
<dbReference type="AlphaFoldDB" id="A0AB39UWR8"/>
<evidence type="ECO:0000256" key="3">
    <source>
        <dbReference type="ARBA" id="ARBA00022490"/>
    </source>
</evidence>
<protein>
    <submittedName>
        <fullName evidence="4">Nucleoid-associated protein</fullName>
    </submittedName>
</protein>
<dbReference type="KEGG" id="tcd:AAIA72_01655"/>
<name>A0AB39UWR8_9GAMM</name>
<organism evidence="4">
    <name type="scientific">Thermohahella caldifontis</name>
    <dbReference type="NCBI Taxonomy" id="3142973"/>
    <lineage>
        <taxon>Bacteria</taxon>
        <taxon>Pseudomonadati</taxon>
        <taxon>Pseudomonadota</taxon>
        <taxon>Gammaproteobacteria</taxon>
        <taxon>Oceanospirillales</taxon>
        <taxon>Hahellaceae</taxon>
        <taxon>Thermohahella</taxon>
    </lineage>
</organism>
<dbReference type="RefSeq" id="WP_369601720.1">
    <property type="nucleotide sequence ID" value="NZ_CP154858.1"/>
</dbReference>
<keyword evidence="3" id="KW-0963">Cytoplasm</keyword>
<sequence length="341" mass="37211">MAITDATLQVLRKPGEESECSLDGKPDHSIRGADSEALFHTLRRLFNAKPGKAIGRLTGDQGATFPALLKDWQEGKLSLPTLTLKVAGDFAEALTPIQAETTSYVLWYVQELGNEVSLYLFLVESSVTFQVQDDLSLAPAEHLDPAEITLGCRFDLDRLTKSAPDAVSVYAHRGRKKIADACLSILGFTTGVDTARDTSTLLESLTRYTAPLESHKAAEAHKKAVTYCEEQEKAGLPVNLDELASAVDEQAPEAFVSCLRTLEPGLGDTLYPDSRKLKQLVRFSGRTKALSLSFSSEAINQAVVYNAESDRLEILDIPKTLKVQLSRWLRQSGDSAEEGPA</sequence>
<dbReference type="GO" id="GO:0003690">
    <property type="term" value="F:double-stranded DNA binding"/>
    <property type="evidence" value="ECO:0007669"/>
    <property type="project" value="TreeGrafter"/>
</dbReference>
<dbReference type="PANTHER" id="PTHR38772">
    <property type="match status" value="1"/>
</dbReference>
<comment type="similarity">
    <text evidence="2">Belongs to the YejK family.</text>
</comment>
<evidence type="ECO:0000256" key="2">
    <source>
        <dbReference type="ARBA" id="ARBA00009035"/>
    </source>
</evidence>
<dbReference type="InterPro" id="IPR007358">
    <property type="entry name" value="Nucleoid_associated_NdpA"/>
</dbReference>
<dbReference type="EMBL" id="CP154858">
    <property type="protein sequence ID" value="XDT72716.1"/>
    <property type="molecule type" value="Genomic_DNA"/>
</dbReference>
<dbReference type="GO" id="GO:0043590">
    <property type="term" value="C:bacterial nucleoid"/>
    <property type="evidence" value="ECO:0007669"/>
    <property type="project" value="TreeGrafter"/>
</dbReference>
<dbReference type="Pfam" id="PF04245">
    <property type="entry name" value="NA37"/>
    <property type="match status" value="1"/>
</dbReference>
<reference evidence="4" key="1">
    <citation type="submission" date="2024-05" db="EMBL/GenBank/DDBJ databases">
        <title>Genome sequencing of novel strain.</title>
        <authorList>
            <person name="Ganbat D."/>
            <person name="Ganbat S."/>
            <person name="Lee S.-J."/>
        </authorList>
    </citation>
    <scope>NUCLEOTIDE SEQUENCE</scope>
    <source>
        <strain evidence="4">SMD15-11</strain>
    </source>
</reference>